<dbReference type="Pfam" id="PF12450">
    <property type="entry name" value="vWF_A"/>
    <property type="match status" value="1"/>
</dbReference>
<dbReference type="SUPFAM" id="SSF53300">
    <property type="entry name" value="vWA-like"/>
    <property type="match status" value="1"/>
</dbReference>
<feature type="region of interest" description="Disordered" evidence="1">
    <location>
        <begin position="25"/>
        <end position="71"/>
    </location>
</feature>
<feature type="signal peptide" evidence="2">
    <location>
        <begin position="1"/>
        <end position="21"/>
    </location>
</feature>
<dbReference type="InterPro" id="IPR002035">
    <property type="entry name" value="VWF_A"/>
</dbReference>
<proteinExistence type="predicted"/>
<feature type="chain" id="PRO_5026876557" evidence="2">
    <location>
        <begin position="22"/>
        <end position="583"/>
    </location>
</feature>
<accession>A0A6N7PR09</accession>
<dbReference type="Proteomes" id="UP000440224">
    <property type="component" value="Unassembled WGS sequence"/>
</dbReference>
<dbReference type="PANTHER" id="PTHR10579">
    <property type="entry name" value="CALCIUM-ACTIVATED CHLORIDE CHANNEL REGULATOR"/>
    <property type="match status" value="1"/>
</dbReference>
<evidence type="ECO:0000313" key="5">
    <source>
        <dbReference type="Proteomes" id="UP000440224"/>
    </source>
</evidence>
<evidence type="ECO:0000313" key="4">
    <source>
        <dbReference type="EMBL" id="MRG94369.1"/>
    </source>
</evidence>
<name>A0A6N7PR09_9BACT</name>
<dbReference type="PROSITE" id="PS50234">
    <property type="entry name" value="VWFA"/>
    <property type="match status" value="1"/>
</dbReference>
<dbReference type="EMBL" id="WJIE01000006">
    <property type="protein sequence ID" value="MRG94369.1"/>
    <property type="molecule type" value="Genomic_DNA"/>
</dbReference>
<evidence type="ECO:0000259" key="3">
    <source>
        <dbReference type="PROSITE" id="PS50234"/>
    </source>
</evidence>
<dbReference type="OrthoDB" id="9805121at2"/>
<dbReference type="InterPro" id="IPR036465">
    <property type="entry name" value="vWFA_dom_sf"/>
</dbReference>
<keyword evidence="2" id="KW-0732">Signal</keyword>
<dbReference type="CDD" id="cd01465">
    <property type="entry name" value="vWA_subgroup"/>
    <property type="match status" value="1"/>
</dbReference>
<keyword evidence="5" id="KW-1185">Reference proteome</keyword>
<evidence type="ECO:0000256" key="2">
    <source>
        <dbReference type="SAM" id="SignalP"/>
    </source>
</evidence>
<sequence length="583" mass="62409">MLRSRPVVALVALVTLAQTLAGCSAGAPSAGGAAEPRTAAAAEESSYPQQYPAADTAAAPAEAEATPMAQQPSRVTAAPGATMMAPPPPPVMPVQSTKKAEAKVAVATQKPAPQPAPIAVAPPEPKGTEDYKDYGVNPVVDPQKDRLSTFAIDVDTASYSIARRKIMEGTLPPFASVRAEEFLNYFDYGYEAPKSGPFAVHFAAAPSPFTKGHHLVRVAVQGKRVPESARKPVHLVYLVDTSGSMHSSDKIPLAKQSLKLLTSSLKKGDTVALCTYAGSVREVLAPTGIEEKDKIFRAIDDLSASGSTAMASGIELAYKLAERTLVKGHVNRVIVLSDGDANVGPTSHDQILDMIGRYKDKGITLSTVGFGSGNYKDTMMERLADKGDGNYAYIDSEVQAKRVFQDQLSGMLEVIARDVKIQVEFDPKVVKEYRLIGYENRDIADKDFRNDKVDAGEIGNGHAVTAIYDVVLKDTKASPIVLRLRHKQPLSGDTATESAFKMDPSSIVASFDAAGRDFRFAATVAAFAEVLRQSPHARNWSMKDIARLADQAASTQSDQQEFVSLVHRAERLATGNRGPSVAR</sequence>
<evidence type="ECO:0000256" key="1">
    <source>
        <dbReference type="SAM" id="MobiDB-lite"/>
    </source>
</evidence>
<protein>
    <submittedName>
        <fullName evidence="4">DUF3520 domain-containing protein</fullName>
    </submittedName>
</protein>
<feature type="domain" description="VWFA" evidence="3">
    <location>
        <begin position="234"/>
        <end position="415"/>
    </location>
</feature>
<organism evidence="4 5">
    <name type="scientific">Polyangium spumosum</name>
    <dbReference type="NCBI Taxonomy" id="889282"/>
    <lineage>
        <taxon>Bacteria</taxon>
        <taxon>Pseudomonadati</taxon>
        <taxon>Myxococcota</taxon>
        <taxon>Polyangia</taxon>
        <taxon>Polyangiales</taxon>
        <taxon>Polyangiaceae</taxon>
        <taxon>Polyangium</taxon>
    </lineage>
</organism>
<dbReference type="PROSITE" id="PS51257">
    <property type="entry name" value="PROKAR_LIPOPROTEIN"/>
    <property type="match status" value="1"/>
</dbReference>
<dbReference type="RefSeq" id="WP_153821230.1">
    <property type="nucleotide sequence ID" value="NZ_WJIE01000006.1"/>
</dbReference>
<dbReference type="SMART" id="SM00327">
    <property type="entry name" value="VWA"/>
    <property type="match status" value="1"/>
</dbReference>
<gene>
    <name evidence="4" type="ORF">GF068_20945</name>
</gene>
<comment type="caution">
    <text evidence="4">The sequence shown here is derived from an EMBL/GenBank/DDBJ whole genome shotgun (WGS) entry which is preliminary data.</text>
</comment>
<dbReference type="Pfam" id="PF00092">
    <property type="entry name" value="VWA"/>
    <property type="match status" value="1"/>
</dbReference>
<dbReference type="InterPro" id="IPR022156">
    <property type="entry name" value="Uncharacterised_YfbK_N"/>
</dbReference>
<dbReference type="InterPro" id="IPR021908">
    <property type="entry name" value="YfbK_C"/>
</dbReference>
<dbReference type="Gene3D" id="3.40.50.410">
    <property type="entry name" value="von Willebrand factor, type A domain"/>
    <property type="match status" value="1"/>
</dbReference>
<reference evidence="4 5" key="1">
    <citation type="submission" date="2019-10" db="EMBL/GenBank/DDBJ databases">
        <title>A soil myxobacterium in the family Polyangiaceae.</title>
        <authorList>
            <person name="Li Y."/>
            <person name="Wang J."/>
        </authorList>
    </citation>
    <scope>NUCLEOTIDE SEQUENCE [LARGE SCALE GENOMIC DNA]</scope>
    <source>
        <strain evidence="4 5">DSM 14734</strain>
    </source>
</reference>
<dbReference type="InterPro" id="IPR051266">
    <property type="entry name" value="CLCR"/>
</dbReference>
<dbReference type="AlphaFoldDB" id="A0A6N7PR09"/>
<dbReference type="PANTHER" id="PTHR10579:SF43">
    <property type="entry name" value="ZINC FINGER (C3HC4-TYPE RING FINGER) FAMILY PROTEIN"/>
    <property type="match status" value="1"/>
</dbReference>
<dbReference type="Pfam" id="PF12034">
    <property type="entry name" value="YfbK_C"/>
    <property type="match status" value="2"/>
</dbReference>